<organism evidence="3 4">
    <name type="scientific">Leucobacter rhizosphaerae</name>
    <dbReference type="NCBI Taxonomy" id="2932245"/>
    <lineage>
        <taxon>Bacteria</taxon>
        <taxon>Bacillati</taxon>
        <taxon>Actinomycetota</taxon>
        <taxon>Actinomycetes</taxon>
        <taxon>Micrococcales</taxon>
        <taxon>Microbacteriaceae</taxon>
        <taxon>Leucobacter</taxon>
    </lineage>
</organism>
<dbReference type="PROSITE" id="PS50893">
    <property type="entry name" value="ABC_TRANSPORTER_2"/>
    <property type="match status" value="1"/>
</dbReference>
<reference evidence="3 4" key="1">
    <citation type="submission" date="2022-04" db="EMBL/GenBank/DDBJ databases">
        <title>Leucobacter sp. isolated from rhizosphere of onion.</title>
        <authorList>
            <person name="Won M."/>
            <person name="Lee C.-M."/>
            <person name="Woen H.-Y."/>
            <person name="Kwon S.-W."/>
        </authorList>
    </citation>
    <scope>NUCLEOTIDE SEQUENCE [LARGE SCALE GENOMIC DNA]</scope>
    <source>
        <strain evidence="3 4">H25R-14</strain>
    </source>
</reference>
<dbReference type="InterPro" id="IPR027417">
    <property type="entry name" value="P-loop_NTPase"/>
</dbReference>
<keyword evidence="4" id="KW-1185">Reference proteome</keyword>
<dbReference type="Pfam" id="PF00005">
    <property type="entry name" value="ABC_tran"/>
    <property type="match status" value="1"/>
</dbReference>
<dbReference type="SUPFAM" id="SSF52540">
    <property type="entry name" value="P-loop containing nucleoside triphosphate hydrolases"/>
    <property type="match status" value="1"/>
</dbReference>
<dbReference type="PANTHER" id="PTHR43038">
    <property type="entry name" value="ATP-BINDING CASSETTE, SUB-FAMILY H, MEMBER 1"/>
    <property type="match status" value="1"/>
</dbReference>
<gene>
    <name evidence="3" type="ORF">MUN76_10235</name>
</gene>
<evidence type="ECO:0000259" key="2">
    <source>
        <dbReference type="PROSITE" id="PS50893"/>
    </source>
</evidence>
<dbReference type="Gene3D" id="3.40.50.300">
    <property type="entry name" value="P-loop containing nucleotide triphosphate hydrolases"/>
    <property type="match status" value="1"/>
</dbReference>
<protein>
    <submittedName>
        <fullName evidence="3">ATP-binding cassette domain-containing protein</fullName>
    </submittedName>
</protein>
<dbReference type="GO" id="GO:0005524">
    <property type="term" value="F:ATP binding"/>
    <property type="evidence" value="ECO:0007669"/>
    <property type="project" value="UniProtKB-KW"/>
</dbReference>
<name>A0ABY4FT45_9MICO</name>
<feature type="region of interest" description="Disordered" evidence="1">
    <location>
        <begin position="1"/>
        <end position="67"/>
    </location>
</feature>
<keyword evidence="3" id="KW-0547">Nucleotide-binding</keyword>
<feature type="domain" description="ABC transporter" evidence="2">
    <location>
        <begin position="76"/>
        <end position="313"/>
    </location>
</feature>
<sequence length="313" mass="33838">MITHGAHGGLPAERREPHATTEPHHAQVEPDRAQQVQDHAQQVQDHAPTAPTVPLVPATPSTSDGAADTVDGTDLLVLDQVSVEASWGHIFGPVSFTVPRGGVTVLVGHGGRGRTALLLTLAGRMKPSSGSLTSFGNTDDPHALFRRAGVGFITEVDEIVQAIRVRDIVTEQLRWNEKWFKWVAPAQQKDLERMCRPVFGDLELPDIDAMVEELPELTAALFRIAAANARKPELLVVGGVDLLASDTASAQLLERLVALGETQTIITADVNGRRTDAAVKEYIDVPNLTNHQFAELEREETRDEAPGATQVHA</sequence>
<keyword evidence="3" id="KW-0067">ATP-binding</keyword>
<dbReference type="EMBL" id="CP095043">
    <property type="protein sequence ID" value="UOQ59430.1"/>
    <property type="molecule type" value="Genomic_DNA"/>
</dbReference>
<feature type="compositionally biased region" description="Basic and acidic residues" evidence="1">
    <location>
        <begin position="12"/>
        <end position="32"/>
    </location>
</feature>
<evidence type="ECO:0000313" key="4">
    <source>
        <dbReference type="Proteomes" id="UP000831775"/>
    </source>
</evidence>
<dbReference type="Proteomes" id="UP000831775">
    <property type="component" value="Chromosome"/>
</dbReference>
<accession>A0ABY4FT45</accession>
<evidence type="ECO:0000313" key="3">
    <source>
        <dbReference type="EMBL" id="UOQ59430.1"/>
    </source>
</evidence>
<feature type="compositionally biased region" description="Low complexity" evidence="1">
    <location>
        <begin position="33"/>
        <end position="67"/>
    </location>
</feature>
<proteinExistence type="predicted"/>
<dbReference type="PANTHER" id="PTHR43038:SF3">
    <property type="entry name" value="ABC TRANSPORTER G FAMILY MEMBER 20 ISOFORM X1"/>
    <property type="match status" value="1"/>
</dbReference>
<dbReference type="RefSeq" id="WP_244684439.1">
    <property type="nucleotide sequence ID" value="NZ_CP095043.1"/>
</dbReference>
<dbReference type="InterPro" id="IPR003439">
    <property type="entry name" value="ABC_transporter-like_ATP-bd"/>
</dbReference>
<evidence type="ECO:0000256" key="1">
    <source>
        <dbReference type="SAM" id="MobiDB-lite"/>
    </source>
</evidence>